<keyword evidence="1" id="KW-0472">Membrane</keyword>
<dbReference type="EMBL" id="LR962863">
    <property type="protein sequence ID" value="CAD7359210.1"/>
    <property type="molecule type" value="Genomic_DNA"/>
</dbReference>
<dbReference type="PANTHER" id="PTHR34473:SF2">
    <property type="entry name" value="UPF0699 TRANSMEMBRANE PROTEIN YDBT"/>
    <property type="match status" value="1"/>
</dbReference>
<organism evidence="5">
    <name type="scientific">Staphylococcus schleiferi</name>
    <dbReference type="NCBI Taxonomy" id="1295"/>
    <lineage>
        <taxon>Bacteria</taxon>
        <taxon>Bacillati</taxon>
        <taxon>Bacillota</taxon>
        <taxon>Bacilli</taxon>
        <taxon>Bacillales</taxon>
        <taxon>Staphylococcaceae</taxon>
        <taxon>Staphylococcus</taxon>
    </lineage>
</organism>
<dbReference type="Proteomes" id="UP000264146">
    <property type="component" value="Chromosome"/>
</dbReference>
<feature type="transmembrane region" description="Helical" evidence="1">
    <location>
        <begin position="21"/>
        <end position="41"/>
    </location>
</feature>
<keyword evidence="1" id="KW-1133">Transmembrane helix</keyword>
<dbReference type="InterPro" id="IPR005182">
    <property type="entry name" value="YdbS-like_PH"/>
</dbReference>
<protein>
    <submittedName>
        <fullName evidence="5">Membrane protein</fullName>
    </submittedName>
</protein>
<dbReference type="AlphaFoldDB" id="A0A7Z7QNY7"/>
<sequence length="157" mass="18766">MEFEFLHPPKVALTYMKILSVIQCCVVIVLIGVASWLWLYYDLWMNMIYLFAVVAVMALIYFIVKPFIYYRYYTYRLTAHHIEIQKRWWFRKYEVIQIERIQSISRENGPLQRHYQLQQLHCTTAGHSIQLPLVLGEDAKRIEVYCVNRLKGGDADV</sequence>
<keyword evidence="1" id="KW-0812">Transmembrane</keyword>
<feature type="transmembrane region" description="Helical" evidence="1">
    <location>
        <begin position="47"/>
        <end position="64"/>
    </location>
</feature>
<name>A0A7Z7QNY7_STASC</name>
<evidence type="ECO:0000313" key="7">
    <source>
        <dbReference type="Proteomes" id="UP000572988"/>
    </source>
</evidence>
<dbReference type="Pfam" id="PF03703">
    <property type="entry name" value="bPH_2"/>
    <property type="match status" value="1"/>
</dbReference>
<proteinExistence type="predicted"/>
<evidence type="ECO:0000259" key="2">
    <source>
        <dbReference type="Pfam" id="PF03703"/>
    </source>
</evidence>
<evidence type="ECO:0000313" key="5">
    <source>
        <dbReference type="EMBL" id="SUM87879.1"/>
    </source>
</evidence>
<dbReference type="Proteomes" id="UP000572988">
    <property type="component" value="Unassembled WGS sequence"/>
</dbReference>
<evidence type="ECO:0000313" key="4">
    <source>
        <dbReference type="EMBL" id="NHA34822.1"/>
    </source>
</evidence>
<evidence type="ECO:0000313" key="3">
    <source>
        <dbReference type="EMBL" id="CAD7359210.1"/>
    </source>
</evidence>
<dbReference type="PANTHER" id="PTHR34473">
    <property type="entry name" value="UPF0699 TRANSMEMBRANE PROTEIN YDBS"/>
    <property type="match status" value="1"/>
</dbReference>
<keyword evidence="7" id="KW-1185">Reference proteome</keyword>
<reference evidence="4 7" key="1">
    <citation type="submission" date="2018-01" db="EMBL/GenBank/DDBJ databases">
        <title>Complete genome sequence of Staphylococcus Scheliferi isolated from human.</title>
        <authorList>
            <person name="Abouelkhair M.A."/>
            <person name="Bemis D.A."/>
            <person name="Kania S.A."/>
        </authorList>
    </citation>
    <scope>NUCLEOTIDE SEQUENCE [LARGE SCALE GENOMIC DNA]</scope>
    <source>
        <strain evidence="4 7">ATCC 43808</strain>
    </source>
</reference>
<evidence type="ECO:0000256" key="1">
    <source>
        <dbReference type="SAM" id="Phobius"/>
    </source>
</evidence>
<feature type="domain" description="YdbS-like PH" evidence="2">
    <location>
        <begin position="70"/>
        <end position="143"/>
    </location>
</feature>
<reference evidence="5" key="2">
    <citation type="submission" date="2018-06" db="EMBL/GenBank/DDBJ databases">
        <authorList>
            <consortium name="Pathogen Informatics"/>
            <person name="Doyle S."/>
        </authorList>
    </citation>
    <scope>NUCLEOTIDE SEQUENCE [LARGE SCALE GENOMIC DNA]</scope>
    <source>
        <strain evidence="5">NCTC12218</strain>
    </source>
</reference>
<dbReference type="EMBL" id="UHEF01000001">
    <property type="protein sequence ID" value="SUM87879.1"/>
    <property type="molecule type" value="Genomic_DNA"/>
</dbReference>
<accession>A0A7Z7QNY7</accession>
<reference evidence="3 6" key="3">
    <citation type="submission" date="2020-11" db="EMBL/GenBank/DDBJ databases">
        <authorList>
            <consortium name="Pathogen Informatics"/>
        </authorList>
    </citation>
    <scope>NUCLEOTIDE SEQUENCE [LARGE SCALE GENOMIC DNA]</scope>
    <source>
        <strain evidence="3 6">NCTC12218</strain>
    </source>
</reference>
<gene>
    <name evidence="4" type="ORF">C1O36_10115</name>
    <name evidence="5" type="ORF">NCTC12218_00811</name>
</gene>
<evidence type="ECO:0000313" key="6">
    <source>
        <dbReference type="Proteomes" id="UP000264146"/>
    </source>
</evidence>
<dbReference type="EMBL" id="POVK01000038">
    <property type="protein sequence ID" value="NHA34822.1"/>
    <property type="molecule type" value="Genomic_DNA"/>
</dbReference>